<dbReference type="AlphaFoldDB" id="A0A4Z2H3H2"/>
<keyword evidence="3" id="KW-1185">Reference proteome</keyword>
<evidence type="ECO:0000256" key="1">
    <source>
        <dbReference type="SAM" id="MobiDB-lite"/>
    </source>
</evidence>
<evidence type="ECO:0000313" key="3">
    <source>
        <dbReference type="Proteomes" id="UP000314294"/>
    </source>
</evidence>
<proteinExistence type="predicted"/>
<evidence type="ECO:0000313" key="2">
    <source>
        <dbReference type="EMBL" id="TNN59643.1"/>
    </source>
</evidence>
<dbReference type="Proteomes" id="UP000314294">
    <property type="component" value="Unassembled WGS sequence"/>
</dbReference>
<accession>A0A4Z2H3H2</accession>
<dbReference type="EMBL" id="SRLO01000351">
    <property type="protein sequence ID" value="TNN59643.1"/>
    <property type="molecule type" value="Genomic_DNA"/>
</dbReference>
<gene>
    <name evidence="2" type="ORF">EYF80_030129</name>
</gene>
<comment type="caution">
    <text evidence="2">The sequence shown here is derived from an EMBL/GenBank/DDBJ whole genome shotgun (WGS) entry which is preliminary data.</text>
</comment>
<organism evidence="2 3">
    <name type="scientific">Liparis tanakae</name>
    <name type="common">Tanaka's snailfish</name>
    <dbReference type="NCBI Taxonomy" id="230148"/>
    <lineage>
        <taxon>Eukaryota</taxon>
        <taxon>Metazoa</taxon>
        <taxon>Chordata</taxon>
        <taxon>Craniata</taxon>
        <taxon>Vertebrata</taxon>
        <taxon>Euteleostomi</taxon>
        <taxon>Actinopterygii</taxon>
        <taxon>Neopterygii</taxon>
        <taxon>Teleostei</taxon>
        <taxon>Neoteleostei</taxon>
        <taxon>Acanthomorphata</taxon>
        <taxon>Eupercaria</taxon>
        <taxon>Perciformes</taxon>
        <taxon>Cottioidei</taxon>
        <taxon>Cottales</taxon>
        <taxon>Liparidae</taxon>
        <taxon>Liparis</taxon>
    </lineage>
</organism>
<name>A0A4Z2H3H2_9TELE</name>
<reference evidence="2 3" key="1">
    <citation type="submission" date="2019-03" db="EMBL/GenBank/DDBJ databases">
        <title>First draft genome of Liparis tanakae, snailfish: a comprehensive survey of snailfish specific genes.</title>
        <authorList>
            <person name="Kim W."/>
            <person name="Song I."/>
            <person name="Jeong J.-H."/>
            <person name="Kim D."/>
            <person name="Kim S."/>
            <person name="Ryu S."/>
            <person name="Song J.Y."/>
            <person name="Lee S.K."/>
        </authorList>
    </citation>
    <scope>NUCLEOTIDE SEQUENCE [LARGE SCALE GENOMIC DNA]</scope>
    <source>
        <tissue evidence="2">Muscle</tissue>
    </source>
</reference>
<sequence length="94" mass="10725">MKKKKKEKKKEEHERRAAASSRVKKGMPEWSCTIKTWYLKPFHVLYTSLAGPPFGPVRNELIRGGSAFELHQTAVNPTLRNRTQSVLASVEGFQ</sequence>
<protein>
    <submittedName>
        <fullName evidence="2">Uncharacterized protein</fullName>
    </submittedName>
</protein>
<feature type="region of interest" description="Disordered" evidence="1">
    <location>
        <begin position="1"/>
        <end position="22"/>
    </location>
</feature>